<evidence type="ECO:0000313" key="1">
    <source>
        <dbReference type="EMBL" id="OTF71185.1"/>
    </source>
</evidence>
<evidence type="ECO:0000313" key="2">
    <source>
        <dbReference type="Proteomes" id="UP000194236"/>
    </source>
</evidence>
<gene>
    <name evidence="1" type="ORF">BLA29_009424</name>
</gene>
<organism evidence="1 2">
    <name type="scientific">Euroglyphus maynei</name>
    <name type="common">Mayne's house dust mite</name>
    <dbReference type="NCBI Taxonomy" id="6958"/>
    <lineage>
        <taxon>Eukaryota</taxon>
        <taxon>Metazoa</taxon>
        <taxon>Ecdysozoa</taxon>
        <taxon>Arthropoda</taxon>
        <taxon>Chelicerata</taxon>
        <taxon>Arachnida</taxon>
        <taxon>Acari</taxon>
        <taxon>Acariformes</taxon>
        <taxon>Sarcoptiformes</taxon>
        <taxon>Astigmata</taxon>
        <taxon>Psoroptidia</taxon>
        <taxon>Analgoidea</taxon>
        <taxon>Pyroglyphidae</taxon>
        <taxon>Pyroglyphinae</taxon>
        <taxon>Euroglyphus</taxon>
    </lineage>
</organism>
<dbReference type="PANTHER" id="PTHR14659">
    <property type="entry name" value="ALPHA- AND GAMMA-ADAPTIN-BINDING PROTEIN P34"/>
    <property type="match status" value="1"/>
</dbReference>
<comment type="caution">
    <text evidence="1">The sequence shown here is derived from an EMBL/GenBank/DDBJ whole genome shotgun (WGS) entry which is preliminary data.</text>
</comment>
<dbReference type="PANTHER" id="PTHR14659:SF1">
    <property type="entry name" value="ALPHA- AND GAMMA-ADAPTIN-BINDING PROTEIN P34"/>
    <property type="match status" value="1"/>
</dbReference>
<name>A0A1Y3AVJ2_EURMA</name>
<proteinExistence type="predicted"/>
<sequence>MLVFSHLDENLFQGILVVSSTSELPSSEWIKRIIDISKNKSNLEFRPVLENGEKTLRFDSSNYLDPGAKQIEPIRCHCAMLDNKYYTTQIYLVELNEPVEFPDRFYDYIHGIIIYMDNNDEHCLGNLAKWTEYIDLMENCAIKILCCENANEQGVRVVRRIDIQNYCIDKGFELVELSADDELGDDDDNEFREQSGFER</sequence>
<dbReference type="EMBL" id="MUJZ01062223">
    <property type="protein sequence ID" value="OTF71185.1"/>
    <property type="molecule type" value="Genomic_DNA"/>
</dbReference>
<dbReference type="AlphaFoldDB" id="A0A1Y3AVJ2"/>
<accession>A0A1Y3AVJ2</accession>
<keyword evidence="2" id="KW-1185">Reference proteome</keyword>
<reference evidence="1 2" key="1">
    <citation type="submission" date="2017-03" db="EMBL/GenBank/DDBJ databases">
        <title>Genome Survey of Euroglyphus maynei.</title>
        <authorList>
            <person name="Arlian L.G."/>
            <person name="Morgan M.S."/>
            <person name="Rider S.D."/>
        </authorList>
    </citation>
    <scope>NUCLEOTIDE SEQUENCE [LARGE SCALE GENOMIC DNA]</scope>
    <source>
        <strain evidence="1">Arlian Lab</strain>
        <tissue evidence="1">Whole body</tissue>
    </source>
</reference>
<dbReference type="Proteomes" id="UP000194236">
    <property type="component" value="Unassembled WGS sequence"/>
</dbReference>
<feature type="non-terminal residue" evidence="1">
    <location>
        <position position="199"/>
    </location>
</feature>
<dbReference type="OrthoDB" id="1741717at2759"/>
<dbReference type="InterPro" id="IPR019341">
    <property type="entry name" value="Alpha/Gamma-adaptin-bd_p34"/>
</dbReference>
<dbReference type="Gene3D" id="3.40.50.11960">
    <property type="match status" value="1"/>
</dbReference>
<protein>
    <submittedName>
        <fullName evidence="1">Uncharacterized protein</fullName>
    </submittedName>
</protein>